<dbReference type="InterPro" id="IPR011453">
    <property type="entry name" value="DUF1559"/>
</dbReference>
<evidence type="ECO:0000256" key="1">
    <source>
        <dbReference type="ARBA" id="ARBA00022481"/>
    </source>
</evidence>
<dbReference type="AlphaFoldDB" id="A0A1V5MK63"/>
<dbReference type="EMBL" id="MWAK01000015">
    <property type="protein sequence ID" value="OPZ93618.1"/>
    <property type="molecule type" value="Genomic_DNA"/>
</dbReference>
<name>A0A1V5MK63_UNCT6</name>
<dbReference type="PANTHER" id="PTHR30093">
    <property type="entry name" value="GENERAL SECRETION PATHWAY PROTEIN G"/>
    <property type="match status" value="1"/>
</dbReference>
<comment type="caution">
    <text evidence="4">The sequence shown here is derived from an EMBL/GenBank/DDBJ whole genome shotgun (WGS) entry which is preliminary data.</text>
</comment>
<proteinExistence type="predicted"/>
<evidence type="ECO:0000256" key="2">
    <source>
        <dbReference type="SAM" id="Phobius"/>
    </source>
</evidence>
<dbReference type="Pfam" id="PF07963">
    <property type="entry name" value="N_methyl"/>
    <property type="match status" value="1"/>
</dbReference>
<feature type="transmembrane region" description="Helical" evidence="2">
    <location>
        <begin position="12"/>
        <end position="35"/>
    </location>
</feature>
<dbReference type="NCBIfam" id="TIGR02532">
    <property type="entry name" value="IV_pilin_GFxxxE"/>
    <property type="match status" value="1"/>
</dbReference>
<protein>
    <submittedName>
        <fullName evidence="4">Type II secretion system protein G</fullName>
    </submittedName>
</protein>
<dbReference type="GO" id="GO:0015628">
    <property type="term" value="P:protein secretion by the type II secretion system"/>
    <property type="evidence" value="ECO:0007669"/>
    <property type="project" value="InterPro"/>
</dbReference>
<keyword evidence="2" id="KW-0472">Membrane</keyword>
<keyword evidence="2" id="KW-1133">Transmembrane helix</keyword>
<dbReference type="InterPro" id="IPR000983">
    <property type="entry name" value="Bac_GSPG_pilin"/>
</dbReference>
<evidence type="ECO:0000259" key="3">
    <source>
        <dbReference type="Pfam" id="PF07596"/>
    </source>
</evidence>
<dbReference type="PANTHER" id="PTHR30093:SF2">
    <property type="entry name" value="TYPE II SECRETION SYSTEM PROTEIN H"/>
    <property type="match status" value="1"/>
</dbReference>
<dbReference type="Gene3D" id="3.30.700.10">
    <property type="entry name" value="Glycoprotein, Type 4 Pilin"/>
    <property type="match status" value="1"/>
</dbReference>
<dbReference type="SUPFAM" id="SSF54523">
    <property type="entry name" value="Pili subunits"/>
    <property type="match status" value="1"/>
</dbReference>
<reference evidence="4" key="1">
    <citation type="submission" date="2017-02" db="EMBL/GenBank/DDBJ databases">
        <title>Delving into the versatile metabolic prowess of the omnipresent phylum Bacteroidetes.</title>
        <authorList>
            <person name="Nobu M.K."/>
            <person name="Mei R."/>
            <person name="Narihiro T."/>
            <person name="Kuroda K."/>
            <person name="Liu W.-T."/>
        </authorList>
    </citation>
    <scope>NUCLEOTIDE SEQUENCE</scope>
    <source>
        <strain evidence="4">ADurb.Bin417</strain>
    </source>
</reference>
<dbReference type="Pfam" id="PF07596">
    <property type="entry name" value="SBP_bac_10"/>
    <property type="match status" value="1"/>
</dbReference>
<keyword evidence="1" id="KW-0488">Methylation</keyword>
<accession>A0A1V5MK63</accession>
<dbReference type="InterPro" id="IPR012902">
    <property type="entry name" value="N_methyl_site"/>
</dbReference>
<dbReference type="Proteomes" id="UP000485484">
    <property type="component" value="Unassembled WGS sequence"/>
</dbReference>
<dbReference type="GO" id="GO:0015627">
    <property type="term" value="C:type II protein secretion system complex"/>
    <property type="evidence" value="ECO:0007669"/>
    <property type="project" value="InterPro"/>
</dbReference>
<sequence>MNGGGRRRNGFTLIELLVVMAIISMLAGQLLPALAGAREKGRQANCINNLKQFSLAIEMYRNDFTNDFPCWLSNLYPSYLSSRKVYVCLSDLNDGNAGHGNPTYPETADYSGNPDSDPAIGLRNSQIESCSYFYEFNAAECDWWEASYGTTGDLNGDGIVTWKEAKRCQMTGVDGVPSITAYFGHVPIVRCFWHYYTHDGPVLNLAVEDYNVYLSDAFWETTSR</sequence>
<gene>
    <name evidence="4" type="primary">epsG_1</name>
    <name evidence="4" type="ORF">BWY73_00219</name>
</gene>
<dbReference type="InterPro" id="IPR045584">
    <property type="entry name" value="Pilin-like"/>
</dbReference>
<dbReference type="PRINTS" id="PR00813">
    <property type="entry name" value="BCTERIALGSPG"/>
</dbReference>
<organism evidence="4">
    <name type="scientific">candidate division TA06 bacterium ADurb.Bin417</name>
    <dbReference type="NCBI Taxonomy" id="1852828"/>
    <lineage>
        <taxon>Bacteria</taxon>
        <taxon>Bacteria division TA06</taxon>
    </lineage>
</organism>
<evidence type="ECO:0000313" key="4">
    <source>
        <dbReference type="EMBL" id="OPZ93618.1"/>
    </source>
</evidence>
<feature type="domain" description="DUF1559" evidence="3">
    <location>
        <begin position="37"/>
        <end position="71"/>
    </location>
</feature>
<keyword evidence="2" id="KW-0812">Transmembrane</keyword>